<feature type="transmembrane region" description="Helical" evidence="7">
    <location>
        <begin position="346"/>
        <end position="365"/>
    </location>
</feature>
<feature type="transmembrane region" description="Helical" evidence="7">
    <location>
        <begin position="305"/>
        <end position="325"/>
    </location>
</feature>
<dbReference type="Pfam" id="PF07690">
    <property type="entry name" value="MFS_1"/>
    <property type="match status" value="1"/>
</dbReference>
<evidence type="ECO:0000256" key="2">
    <source>
        <dbReference type="ARBA" id="ARBA00022448"/>
    </source>
</evidence>
<dbReference type="SUPFAM" id="SSF103473">
    <property type="entry name" value="MFS general substrate transporter"/>
    <property type="match status" value="2"/>
</dbReference>
<evidence type="ECO:0000256" key="1">
    <source>
        <dbReference type="ARBA" id="ARBA00004651"/>
    </source>
</evidence>
<dbReference type="InterPro" id="IPR011701">
    <property type="entry name" value="MFS"/>
</dbReference>
<keyword evidence="6 7" id="KW-0472">Membrane</keyword>
<keyword evidence="2" id="KW-0813">Transport</keyword>
<name>A0A2M6WER5_9BACT</name>
<feature type="transmembrane region" description="Helical" evidence="7">
    <location>
        <begin position="217"/>
        <end position="238"/>
    </location>
</feature>
<evidence type="ECO:0000256" key="3">
    <source>
        <dbReference type="ARBA" id="ARBA00022475"/>
    </source>
</evidence>
<feature type="transmembrane region" description="Helical" evidence="7">
    <location>
        <begin position="80"/>
        <end position="100"/>
    </location>
</feature>
<evidence type="ECO:0000313" key="10">
    <source>
        <dbReference type="Proteomes" id="UP000228809"/>
    </source>
</evidence>
<feature type="transmembrane region" description="Helical" evidence="7">
    <location>
        <begin position="140"/>
        <end position="162"/>
    </location>
</feature>
<dbReference type="InterPro" id="IPR020846">
    <property type="entry name" value="MFS_dom"/>
</dbReference>
<feature type="transmembrane region" description="Helical" evidence="7">
    <location>
        <begin position="371"/>
        <end position="389"/>
    </location>
</feature>
<protein>
    <recommendedName>
        <fullName evidence="8">Major facilitator superfamily (MFS) profile domain-containing protein</fullName>
    </recommendedName>
</protein>
<dbReference type="PANTHER" id="PTHR23517:SF3">
    <property type="entry name" value="INTEGRAL MEMBRANE TRANSPORT PROTEIN"/>
    <property type="match status" value="1"/>
</dbReference>
<feature type="transmembrane region" description="Helical" evidence="7">
    <location>
        <begin position="168"/>
        <end position="188"/>
    </location>
</feature>
<dbReference type="EMBL" id="PFBJ01000006">
    <property type="protein sequence ID" value="PIT91263.1"/>
    <property type="molecule type" value="Genomic_DNA"/>
</dbReference>
<evidence type="ECO:0000313" key="9">
    <source>
        <dbReference type="EMBL" id="PIT91263.1"/>
    </source>
</evidence>
<reference evidence="10" key="1">
    <citation type="submission" date="2017-09" db="EMBL/GenBank/DDBJ databases">
        <title>Depth-based differentiation of microbial function through sediment-hosted aquifers and enrichment of novel symbionts in the deep terrestrial subsurface.</title>
        <authorList>
            <person name="Probst A.J."/>
            <person name="Ladd B."/>
            <person name="Jarett J.K."/>
            <person name="Geller-Mcgrath D.E."/>
            <person name="Sieber C.M.K."/>
            <person name="Emerson J.B."/>
            <person name="Anantharaman K."/>
            <person name="Thomas B.C."/>
            <person name="Malmstrom R."/>
            <person name="Stieglmeier M."/>
            <person name="Klingl A."/>
            <person name="Woyke T."/>
            <person name="Ryan C.M."/>
            <person name="Banfield J.F."/>
        </authorList>
    </citation>
    <scope>NUCLEOTIDE SEQUENCE [LARGE SCALE GENOMIC DNA]</scope>
</reference>
<feature type="transmembrane region" description="Helical" evidence="7">
    <location>
        <begin position="250"/>
        <end position="269"/>
    </location>
</feature>
<dbReference type="Gene3D" id="1.20.1250.20">
    <property type="entry name" value="MFS general substrate transporter like domains"/>
    <property type="match status" value="2"/>
</dbReference>
<dbReference type="PROSITE" id="PS50850">
    <property type="entry name" value="MFS"/>
    <property type="match status" value="1"/>
</dbReference>
<sequence length="411" mass="46392">MRFILAPLRHKASFGFLYIANFVFAFHIFFTTYFNSSFLGARGLTEGDVSDMYLFGSLISLGALIAFPRVLRLLGAYRSILILSFFQALTLICLSIPAFAPFTFVFFVYYITSFPLIVFLLDVFLENLTQKEGRTGEIRGAFLTTTNTALVIAPLFAGALLTNYPFEALYALAAALLLPFTLIMYFSFRHFRDPHYEEIHIKSVLAEAKANRDVRNIYMLHFLLRIFFAFMVIYTPLYLHNVVGFSFEDIGMLLAIMLLPFALFELPLGKIADAYTGEKEILFVGFAILALSTALLSFITSSAFIVWAIVLFITRVGASAVEIMTESYFFKHIDGDDSDNIAIFRLTRPAGYVAAALLGALSLSIVEFRYLFIILALCMLIGLIITPLLRDSCSRRDRERETLLHNKTIAR</sequence>
<comment type="subcellular location">
    <subcellularLocation>
        <location evidence="1">Cell membrane</location>
        <topology evidence="1">Multi-pass membrane protein</topology>
    </subcellularLocation>
</comment>
<dbReference type="InterPro" id="IPR036259">
    <property type="entry name" value="MFS_trans_sf"/>
</dbReference>
<dbReference type="InterPro" id="IPR050171">
    <property type="entry name" value="MFS_Transporters"/>
</dbReference>
<feature type="transmembrane region" description="Helical" evidence="7">
    <location>
        <begin position="53"/>
        <end position="71"/>
    </location>
</feature>
<feature type="transmembrane region" description="Helical" evidence="7">
    <location>
        <begin position="12"/>
        <end position="33"/>
    </location>
</feature>
<keyword evidence="4 7" id="KW-0812">Transmembrane</keyword>
<dbReference type="AlphaFoldDB" id="A0A2M6WER5"/>
<evidence type="ECO:0000256" key="6">
    <source>
        <dbReference type="ARBA" id="ARBA00023136"/>
    </source>
</evidence>
<dbReference type="PANTHER" id="PTHR23517">
    <property type="entry name" value="RESISTANCE PROTEIN MDTM, PUTATIVE-RELATED-RELATED"/>
    <property type="match status" value="1"/>
</dbReference>
<feature type="transmembrane region" description="Helical" evidence="7">
    <location>
        <begin position="106"/>
        <end position="128"/>
    </location>
</feature>
<comment type="caution">
    <text evidence="9">The sequence shown here is derived from an EMBL/GenBank/DDBJ whole genome shotgun (WGS) entry which is preliminary data.</text>
</comment>
<dbReference type="Proteomes" id="UP000228809">
    <property type="component" value="Unassembled WGS sequence"/>
</dbReference>
<keyword evidence="5 7" id="KW-1133">Transmembrane helix</keyword>
<evidence type="ECO:0000256" key="4">
    <source>
        <dbReference type="ARBA" id="ARBA00022692"/>
    </source>
</evidence>
<keyword evidence="3" id="KW-1003">Cell membrane</keyword>
<evidence type="ECO:0000256" key="7">
    <source>
        <dbReference type="SAM" id="Phobius"/>
    </source>
</evidence>
<proteinExistence type="predicted"/>
<evidence type="ECO:0000256" key="5">
    <source>
        <dbReference type="ARBA" id="ARBA00022989"/>
    </source>
</evidence>
<feature type="transmembrane region" description="Helical" evidence="7">
    <location>
        <begin position="281"/>
        <end position="299"/>
    </location>
</feature>
<gene>
    <name evidence="9" type="ORF">COU17_01385</name>
</gene>
<evidence type="ECO:0000259" key="8">
    <source>
        <dbReference type="PROSITE" id="PS50850"/>
    </source>
</evidence>
<accession>A0A2M6WER5</accession>
<organism evidence="9 10">
    <name type="scientific">Candidatus Kaiserbacteria bacterium CG10_big_fil_rev_8_21_14_0_10_49_17</name>
    <dbReference type="NCBI Taxonomy" id="1974609"/>
    <lineage>
        <taxon>Bacteria</taxon>
        <taxon>Candidatus Kaiseribacteriota</taxon>
    </lineage>
</organism>
<dbReference type="GO" id="GO:0022857">
    <property type="term" value="F:transmembrane transporter activity"/>
    <property type="evidence" value="ECO:0007669"/>
    <property type="project" value="InterPro"/>
</dbReference>
<feature type="domain" description="Major facilitator superfamily (MFS) profile" evidence="8">
    <location>
        <begin position="214"/>
        <end position="411"/>
    </location>
</feature>
<dbReference type="GO" id="GO:0005886">
    <property type="term" value="C:plasma membrane"/>
    <property type="evidence" value="ECO:0007669"/>
    <property type="project" value="UniProtKB-SubCell"/>
</dbReference>